<organism evidence="2">
    <name type="scientific">Candidatus Electrothrix aestuarii</name>
    <dbReference type="NCBI Taxonomy" id="3062594"/>
    <lineage>
        <taxon>Bacteria</taxon>
        <taxon>Pseudomonadati</taxon>
        <taxon>Thermodesulfobacteriota</taxon>
        <taxon>Desulfobulbia</taxon>
        <taxon>Desulfobulbales</taxon>
        <taxon>Desulfobulbaceae</taxon>
        <taxon>Candidatus Electrothrix</taxon>
    </lineage>
</organism>
<evidence type="ECO:0000256" key="1">
    <source>
        <dbReference type="SAM" id="SignalP"/>
    </source>
</evidence>
<name>A0AAU8LQQ7_9BACT</name>
<sequence length="45" mass="5109">MKRIVMAVSLLLGCLSLSSAWAAVDLTLFEQDFLRVSHYLKDETH</sequence>
<feature type="signal peptide" evidence="1">
    <location>
        <begin position="1"/>
        <end position="22"/>
    </location>
</feature>
<reference evidence="2" key="2">
    <citation type="submission" date="2024-06" db="EMBL/GenBank/DDBJ databases">
        <authorList>
            <person name="Plum-Jensen L.E."/>
            <person name="Schramm A."/>
            <person name="Marshall I.P.G."/>
        </authorList>
    </citation>
    <scope>NUCLEOTIDE SEQUENCE</scope>
    <source>
        <strain evidence="2">Rat1</strain>
    </source>
</reference>
<dbReference type="KEGG" id="eaj:Q3M24_13085"/>
<proteinExistence type="predicted"/>
<dbReference type="EMBL" id="CP159373">
    <property type="protein sequence ID" value="XCN71246.1"/>
    <property type="molecule type" value="Genomic_DNA"/>
</dbReference>
<reference evidence="2" key="1">
    <citation type="journal article" date="2024" name="Syst. Appl. Microbiol.">
        <title>First single-strain enrichments of Electrothrix cable bacteria, description of E. aestuarii sp. nov. and E. rattekaaiensis sp. nov., and proposal of a cable bacteria taxonomy following the rules of the SeqCode.</title>
        <authorList>
            <person name="Plum-Jensen L.E."/>
            <person name="Schramm A."/>
            <person name="Marshall I.P.G."/>
        </authorList>
    </citation>
    <scope>NUCLEOTIDE SEQUENCE</scope>
    <source>
        <strain evidence="2">Rat1</strain>
    </source>
</reference>
<protein>
    <submittedName>
        <fullName evidence="2">Uncharacterized protein</fullName>
    </submittedName>
</protein>
<feature type="chain" id="PRO_5043470838" evidence="1">
    <location>
        <begin position="23"/>
        <end position="45"/>
    </location>
</feature>
<keyword evidence="1" id="KW-0732">Signal</keyword>
<accession>A0AAU8LQQ7</accession>
<gene>
    <name evidence="2" type="ORF">Q3M24_13085</name>
</gene>
<evidence type="ECO:0000313" key="2">
    <source>
        <dbReference type="EMBL" id="XCN71246.1"/>
    </source>
</evidence>
<dbReference type="AlphaFoldDB" id="A0AAU8LQQ7"/>